<name>A0A4D7DWH5_9HYPH</name>
<protein>
    <recommendedName>
        <fullName evidence="6">Lipoprotein</fullName>
    </recommendedName>
</protein>
<proteinExistence type="predicted"/>
<organism evidence="2 4">
    <name type="scientific">Agrobacterium larrymoorei</name>
    <dbReference type="NCBI Taxonomy" id="160699"/>
    <lineage>
        <taxon>Bacteria</taxon>
        <taxon>Pseudomonadati</taxon>
        <taxon>Pseudomonadota</taxon>
        <taxon>Alphaproteobacteria</taxon>
        <taxon>Hyphomicrobiales</taxon>
        <taxon>Rhizobiaceae</taxon>
        <taxon>Rhizobium/Agrobacterium group</taxon>
        <taxon>Agrobacterium</taxon>
    </lineage>
</organism>
<dbReference type="KEGG" id="alf:CFBP5473_09770"/>
<reference evidence="2 4" key="1">
    <citation type="submission" date="2019-04" db="EMBL/GenBank/DDBJ databases">
        <title>Complete genome sequence of Agrobacterium larrymoorei CFBP5473.</title>
        <authorList>
            <person name="Haryono M."/>
            <person name="Chou L."/>
            <person name="Lin Y.-C."/>
            <person name="Lai E.-M."/>
            <person name="Kuo C.-H."/>
        </authorList>
    </citation>
    <scope>NUCLEOTIDE SEQUENCE [LARGE SCALE GENOMIC DNA]</scope>
    <source>
        <strain evidence="2 4">CFBP5473</strain>
    </source>
</reference>
<dbReference type="PROSITE" id="PS51257">
    <property type="entry name" value="PROKAR_LIPOPROTEIN"/>
    <property type="match status" value="1"/>
</dbReference>
<feature type="chain" id="PRO_5044606434" description="Lipoprotein" evidence="1">
    <location>
        <begin position="16"/>
        <end position="167"/>
    </location>
</feature>
<evidence type="ECO:0000313" key="2">
    <source>
        <dbReference type="EMBL" id="QCI99129.1"/>
    </source>
</evidence>
<dbReference type="STRING" id="1367849.GCA_000518585_03124"/>
<gene>
    <name evidence="2" type="ORF">CFBP5473_09770</name>
    <name evidence="3" type="ORF">J5285_09940</name>
</gene>
<reference evidence="3 5" key="2">
    <citation type="submission" date="2021-03" db="EMBL/GenBank/DDBJ databases">
        <title>Rapid diversification of plasmids in a genus of pathogenic and nitrogen fixing bacteria.</title>
        <authorList>
            <person name="Weisberg A.J."/>
            <person name="Miller M."/>
            <person name="Ream W."/>
            <person name="Grunwald N.J."/>
            <person name="Chang J.H."/>
        </authorList>
    </citation>
    <scope>NUCLEOTIDE SEQUENCE [LARGE SCALE GENOMIC DNA]</scope>
    <source>
        <strain evidence="3 5">AF3.44</strain>
    </source>
</reference>
<keyword evidence="5" id="KW-1185">Reference proteome</keyword>
<sequence>MLRLLALLFVPLALAACQREEQREVAKISGRMFVFNYRVATATYLLTLQPLSPIREGSMIEADFENPRGGDALTVSERLFPKNPKIVLQSPPVECVKQDRPYKVTIRLKAPDGHVIQTIETTVKSDTDQSLLPAKPLVVGPLYTPNPDVFRGDGTTDMKPVQDCPAS</sequence>
<dbReference type="OrthoDB" id="7916166at2"/>
<evidence type="ECO:0008006" key="6">
    <source>
        <dbReference type="Google" id="ProtNLM"/>
    </source>
</evidence>
<dbReference type="EMBL" id="CP039691">
    <property type="protein sequence ID" value="QCI99129.1"/>
    <property type="molecule type" value="Genomic_DNA"/>
</dbReference>
<evidence type="ECO:0000313" key="4">
    <source>
        <dbReference type="Proteomes" id="UP000298545"/>
    </source>
</evidence>
<evidence type="ECO:0000313" key="5">
    <source>
        <dbReference type="Proteomes" id="UP000826513"/>
    </source>
</evidence>
<dbReference type="AlphaFoldDB" id="A0A4D7DWH5"/>
<dbReference type="EMBL" id="CP072167">
    <property type="protein sequence ID" value="QYA08549.1"/>
    <property type="molecule type" value="Genomic_DNA"/>
</dbReference>
<dbReference type="Proteomes" id="UP000826513">
    <property type="component" value="Chromosome 1"/>
</dbReference>
<dbReference type="Proteomes" id="UP000298545">
    <property type="component" value="Chromosome circular"/>
</dbReference>
<evidence type="ECO:0000313" key="3">
    <source>
        <dbReference type="EMBL" id="QYA08549.1"/>
    </source>
</evidence>
<evidence type="ECO:0000256" key="1">
    <source>
        <dbReference type="SAM" id="SignalP"/>
    </source>
</evidence>
<feature type="signal peptide" evidence="1">
    <location>
        <begin position="1"/>
        <end position="15"/>
    </location>
</feature>
<accession>A0A4D7DWH5</accession>
<keyword evidence="1" id="KW-0732">Signal</keyword>